<dbReference type="InterPro" id="IPR000845">
    <property type="entry name" value="Nucleoside_phosphorylase_d"/>
</dbReference>
<comment type="caution">
    <text evidence="2">The sequence shown here is derived from an EMBL/GenBank/DDBJ whole genome shotgun (WGS) entry which is preliminary data.</text>
</comment>
<dbReference type="SUPFAM" id="SSF53167">
    <property type="entry name" value="Purine and uridine phosphorylases"/>
    <property type="match status" value="1"/>
</dbReference>
<proteinExistence type="predicted"/>
<keyword evidence="3" id="KW-1185">Reference proteome</keyword>
<dbReference type="Proteomes" id="UP000305109">
    <property type="component" value="Unassembled WGS sequence"/>
</dbReference>
<protein>
    <submittedName>
        <fullName evidence="2">Nucleosidase</fullName>
    </submittedName>
</protein>
<feature type="domain" description="Nucleoside phosphorylase" evidence="1">
    <location>
        <begin position="140"/>
        <end position="196"/>
    </location>
</feature>
<evidence type="ECO:0000313" key="3">
    <source>
        <dbReference type="Proteomes" id="UP000305109"/>
    </source>
</evidence>
<sequence length="218" mass="22743">MRVTLATVGGVRAGARGERSALDRAGDTVPRVPNVTAPRFLVVSATEGEAAYVPDGFEVVVTGIGKVAAAVAVTEALARYRPDERPSVVNIGTAGALHEHHAGLFVPSAVLNHDISAEVLRSLGHPVTDRIALPDGDDSVLATGDVFISDAVVRDALATRADLVDMEGFAVAASCARMGVGCRIVKHVSDRADESAMDWPAQVDASARILATWLTENL</sequence>
<evidence type="ECO:0000313" key="2">
    <source>
        <dbReference type="EMBL" id="TJZ81366.1"/>
    </source>
</evidence>
<dbReference type="InterPro" id="IPR035994">
    <property type="entry name" value="Nucleoside_phosphorylase_sf"/>
</dbReference>
<dbReference type="EMBL" id="SUMD01000001">
    <property type="protein sequence ID" value="TJZ81366.1"/>
    <property type="molecule type" value="Genomic_DNA"/>
</dbReference>
<dbReference type="Gene3D" id="3.40.50.1580">
    <property type="entry name" value="Nucleoside phosphorylase domain"/>
    <property type="match status" value="1"/>
</dbReference>
<evidence type="ECO:0000259" key="1">
    <source>
        <dbReference type="Pfam" id="PF01048"/>
    </source>
</evidence>
<gene>
    <name evidence="2" type="ORF">FCG67_01640</name>
</gene>
<accession>A0ABY2RQM3</accession>
<dbReference type="Pfam" id="PF01048">
    <property type="entry name" value="PNP_UDP_1"/>
    <property type="match status" value="2"/>
</dbReference>
<dbReference type="PANTHER" id="PTHR46832:SF1">
    <property type="entry name" value="5'-METHYLTHIOADENOSINE_S-ADENOSYLHOMOCYSTEINE NUCLEOSIDASE"/>
    <property type="match status" value="1"/>
</dbReference>
<organism evidence="2 3">
    <name type="scientific">Rhodococcus oryzae</name>
    <dbReference type="NCBI Taxonomy" id="2571143"/>
    <lineage>
        <taxon>Bacteria</taxon>
        <taxon>Bacillati</taxon>
        <taxon>Actinomycetota</taxon>
        <taxon>Actinomycetes</taxon>
        <taxon>Mycobacteriales</taxon>
        <taxon>Nocardiaceae</taxon>
        <taxon>Rhodococcus</taxon>
    </lineage>
</organism>
<dbReference type="PANTHER" id="PTHR46832">
    <property type="entry name" value="5'-METHYLTHIOADENOSINE/S-ADENOSYLHOMOCYSTEINE NUCLEOSIDASE"/>
    <property type="match status" value="1"/>
</dbReference>
<dbReference type="NCBIfam" id="NF004168">
    <property type="entry name" value="PRK05634.1"/>
    <property type="match status" value="1"/>
</dbReference>
<name>A0ABY2RQM3_9NOCA</name>
<feature type="domain" description="Nucleoside phosphorylase" evidence="1">
    <location>
        <begin position="59"/>
        <end position="118"/>
    </location>
</feature>
<reference evidence="2 3" key="1">
    <citation type="submission" date="2019-04" db="EMBL/GenBank/DDBJ databases">
        <title>Rhodococcus oryzae sp. nov., a novel actinomycete isolated from rhizosphere soil of rice (Oryza sativa L.).</title>
        <authorList>
            <person name="Li C."/>
        </authorList>
    </citation>
    <scope>NUCLEOTIDE SEQUENCE [LARGE SCALE GENOMIC DNA]</scope>
    <source>
        <strain evidence="2 3">NEAU-CX67</strain>
    </source>
</reference>